<dbReference type="AlphaFoldDB" id="A0A5D3CJ90"/>
<name>A0A5D3CJ90_CUCMM</name>
<organism evidence="1 2">
    <name type="scientific">Cucumis melo var. makuwa</name>
    <name type="common">Oriental melon</name>
    <dbReference type="NCBI Taxonomy" id="1194695"/>
    <lineage>
        <taxon>Eukaryota</taxon>
        <taxon>Viridiplantae</taxon>
        <taxon>Streptophyta</taxon>
        <taxon>Embryophyta</taxon>
        <taxon>Tracheophyta</taxon>
        <taxon>Spermatophyta</taxon>
        <taxon>Magnoliopsida</taxon>
        <taxon>eudicotyledons</taxon>
        <taxon>Gunneridae</taxon>
        <taxon>Pentapetalae</taxon>
        <taxon>rosids</taxon>
        <taxon>fabids</taxon>
        <taxon>Cucurbitales</taxon>
        <taxon>Cucurbitaceae</taxon>
        <taxon>Benincaseae</taxon>
        <taxon>Cucumis</taxon>
    </lineage>
</organism>
<dbReference type="PANTHER" id="PTHR48258">
    <property type="entry name" value="DUF4218 DOMAIN-CONTAINING PROTEIN-RELATED"/>
    <property type="match status" value="1"/>
</dbReference>
<protein>
    <recommendedName>
        <fullName evidence="3">DUF4216 domain-containing protein</fullName>
    </recommendedName>
</protein>
<dbReference type="EMBL" id="SSTD01010378">
    <property type="protein sequence ID" value="TYK11871.1"/>
    <property type="molecule type" value="Genomic_DNA"/>
</dbReference>
<evidence type="ECO:0008006" key="3">
    <source>
        <dbReference type="Google" id="ProtNLM"/>
    </source>
</evidence>
<gene>
    <name evidence="1" type="ORF">E5676_scaffold177G00210</name>
</gene>
<accession>A0A5D3CJ90</accession>
<dbReference type="Proteomes" id="UP000321947">
    <property type="component" value="Unassembled WGS sequence"/>
</dbReference>
<reference evidence="1 2" key="1">
    <citation type="submission" date="2019-08" db="EMBL/GenBank/DDBJ databases">
        <title>Draft genome sequences of two oriental melons (Cucumis melo L. var makuwa).</title>
        <authorList>
            <person name="Kwon S.-Y."/>
        </authorList>
    </citation>
    <scope>NUCLEOTIDE SEQUENCE [LARGE SCALE GENOMIC DNA]</scope>
    <source>
        <strain evidence="2">cv. Chang Bougi</strain>
        <tissue evidence="1">Leaf</tissue>
    </source>
</reference>
<evidence type="ECO:0000313" key="2">
    <source>
        <dbReference type="Proteomes" id="UP000321947"/>
    </source>
</evidence>
<comment type="caution">
    <text evidence="1">The sequence shown here is derived from an EMBL/GenBank/DDBJ whole genome shotgun (WGS) entry which is preliminary data.</text>
</comment>
<dbReference type="PANTHER" id="PTHR48258:SF6">
    <property type="entry name" value="LEUCINE-RICH REPEAT DOMAIN, L DOMAIN-CONTAINING PROTEIN"/>
    <property type="match status" value="1"/>
</dbReference>
<evidence type="ECO:0000313" key="1">
    <source>
        <dbReference type="EMBL" id="TYK11871.1"/>
    </source>
</evidence>
<proteinExistence type="predicted"/>
<sequence length="415" mass="47599">MSEKIFLKILEVRSQSGCIIGGIRFHTLEHDYQYTAQNSGVKVVGEGSGGGRADNNFYGVLDEVLHVKYPFGRCAWLSKYKWFNTDNNKNHRTHVELGYKLINTSPFLFAEEPVIFALRHIKCFTSRTKNGTIWKLVQVVQNKRIWDMPEGEDIENEQFNVLEIDVEHRVDEHIEDDTLCRVEVDPIVVERSDVHHVAGNFIDDDDEQLSSPLDMYLNFDDALDTVGGSSLVSDTSAKREDPNIDRPRKGQTYLATCRSIQLCHCTWKELTGDNHRHFNQFNAPKEAHENLPTRWGNEWKIDTSFAIIRSNQGLTWLLERSSHPWRFFNDNAISLKNVVFLSNLSSYLEKHTPVGLAKSNAETLDPANSEDLQRLSGNEIYHDRNLAKTAQQMEEITKMIEEMSQAERTVNTLGV</sequence>